<protein>
    <recommendedName>
        <fullName evidence="16">Probable oxaloacetate decarboxylase gamma chain</fullName>
        <ecNumber evidence="16">7.2.4.2</ecNumber>
    </recommendedName>
</protein>
<dbReference type="InterPro" id="IPR023424">
    <property type="entry name" value="OadG"/>
</dbReference>
<keyword evidence="12 16" id="KW-0406">Ion transport</keyword>
<evidence type="ECO:0000256" key="15">
    <source>
        <dbReference type="ARBA" id="ARBA00048176"/>
    </source>
</evidence>
<dbReference type="AlphaFoldDB" id="A0A7W2YIB9"/>
<organism evidence="18 19">
    <name type="scientific">Sediminihaliea albiluteola</name>
    <dbReference type="NCBI Taxonomy" id="2758564"/>
    <lineage>
        <taxon>Bacteria</taxon>
        <taxon>Pseudomonadati</taxon>
        <taxon>Pseudomonadota</taxon>
        <taxon>Gammaproteobacteria</taxon>
        <taxon>Cellvibrionales</taxon>
        <taxon>Halieaceae</taxon>
        <taxon>Sediminihaliea</taxon>
    </lineage>
</organism>
<evidence type="ECO:0000256" key="2">
    <source>
        <dbReference type="ARBA" id="ARBA00003002"/>
    </source>
</evidence>
<keyword evidence="13 16" id="KW-0472">Membrane</keyword>
<evidence type="ECO:0000256" key="16">
    <source>
        <dbReference type="HAMAP-Rule" id="MF_00404"/>
    </source>
</evidence>
<comment type="catalytic activity">
    <reaction evidence="15 16 17">
        <text>oxaloacetate + 2 Na(+)(in) + H(+) = pyruvate + 2 Na(+)(out) + CO2</text>
        <dbReference type="Rhea" id="RHEA:57724"/>
        <dbReference type="ChEBI" id="CHEBI:15361"/>
        <dbReference type="ChEBI" id="CHEBI:15378"/>
        <dbReference type="ChEBI" id="CHEBI:16452"/>
        <dbReference type="ChEBI" id="CHEBI:16526"/>
        <dbReference type="ChEBI" id="CHEBI:29101"/>
        <dbReference type="EC" id="7.2.4.2"/>
    </reaction>
</comment>
<dbReference type="GO" id="GO:0015451">
    <property type="term" value="F:decarboxylation-driven active transmembrane transporter activity"/>
    <property type="evidence" value="ECO:0007669"/>
    <property type="project" value="UniProtKB-EC"/>
</dbReference>
<evidence type="ECO:0000256" key="13">
    <source>
        <dbReference type="ARBA" id="ARBA00023136"/>
    </source>
</evidence>
<comment type="caution">
    <text evidence="18">The sequence shown here is derived from an EMBL/GenBank/DDBJ whole genome shotgun (WGS) entry which is preliminary data.</text>
</comment>
<evidence type="ECO:0000256" key="14">
    <source>
        <dbReference type="ARBA" id="ARBA00023201"/>
    </source>
</evidence>
<name>A0A7W2YIB9_9GAMM</name>
<evidence type="ECO:0000313" key="18">
    <source>
        <dbReference type="EMBL" id="MBA6411877.1"/>
    </source>
</evidence>
<keyword evidence="14 16" id="KW-0739">Sodium transport</keyword>
<keyword evidence="19" id="KW-1185">Reference proteome</keyword>
<comment type="subcellular location">
    <subcellularLocation>
        <location evidence="3 16 17">Cell membrane</location>
        <topology evidence="3 16 17">Single-pass membrane protein</topology>
    </subcellularLocation>
</comment>
<dbReference type="EC" id="7.2.4.2" evidence="16"/>
<dbReference type="Pfam" id="PF04277">
    <property type="entry name" value="OAD_gamma"/>
    <property type="match status" value="1"/>
</dbReference>
<evidence type="ECO:0000256" key="5">
    <source>
        <dbReference type="ARBA" id="ARBA00011869"/>
    </source>
</evidence>
<dbReference type="NCBIfam" id="TIGR01195">
    <property type="entry name" value="oadG_fam"/>
    <property type="match status" value="1"/>
</dbReference>
<gene>
    <name evidence="16" type="primary">oadG</name>
    <name evidence="18" type="ORF">H2508_01980</name>
</gene>
<evidence type="ECO:0000256" key="10">
    <source>
        <dbReference type="ARBA" id="ARBA00022989"/>
    </source>
</evidence>
<comment type="function">
    <text evidence="2 16 17">Catalyzes the decarboxylation of oxaloacetate coupled to Na(+) translocation.</text>
</comment>
<evidence type="ECO:0000313" key="19">
    <source>
        <dbReference type="Proteomes" id="UP000539350"/>
    </source>
</evidence>
<evidence type="ECO:0000256" key="4">
    <source>
        <dbReference type="ARBA" id="ARBA00005844"/>
    </source>
</evidence>
<dbReference type="GO" id="GO:0036376">
    <property type="term" value="P:sodium ion export across plasma membrane"/>
    <property type="evidence" value="ECO:0007669"/>
    <property type="project" value="InterPro"/>
</dbReference>
<comment type="cofactor">
    <cofactor evidence="1 16 17">
        <name>Na(+)</name>
        <dbReference type="ChEBI" id="CHEBI:29101"/>
    </cofactor>
</comment>
<keyword evidence="10 16" id="KW-1133">Transmembrane helix</keyword>
<keyword evidence="6 16" id="KW-0813">Transport</keyword>
<sequence length="85" mass="9320">MQFEIIYQGLELLVYGMGTVVLFLALLILTTMLMSRVIQRYFPEPQVEIVAAPAAPAQAPSAAVIDDEQLVAVITAAIHQHRKGQ</sequence>
<evidence type="ECO:0000256" key="11">
    <source>
        <dbReference type="ARBA" id="ARBA00023053"/>
    </source>
</evidence>
<proteinExistence type="inferred from homology"/>
<keyword evidence="8 16" id="KW-0812">Transmembrane</keyword>
<keyword evidence="9 16" id="KW-1278">Translocase</keyword>
<evidence type="ECO:0000256" key="6">
    <source>
        <dbReference type="ARBA" id="ARBA00022448"/>
    </source>
</evidence>
<feature type="transmembrane region" description="Helical" evidence="16 17">
    <location>
        <begin position="12"/>
        <end position="34"/>
    </location>
</feature>
<dbReference type="HAMAP" id="MF_00404">
    <property type="entry name" value="OadG"/>
    <property type="match status" value="1"/>
</dbReference>
<keyword evidence="11 16" id="KW-0915">Sodium</keyword>
<evidence type="ECO:0000256" key="3">
    <source>
        <dbReference type="ARBA" id="ARBA00004162"/>
    </source>
</evidence>
<reference evidence="18 19" key="1">
    <citation type="submission" date="2020-07" db="EMBL/GenBank/DDBJ databases">
        <title>Halieaceae bacterium, F7430, whole genome shotgun sequencing project.</title>
        <authorList>
            <person name="Jiang S."/>
            <person name="Liu Z.W."/>
            <person name="Du Z.J."/>
        </authorList>
    </citation>
    <scope>NUCLEOTIDE SEQUENCE [LARGE SCALE GENOMIC DNA]</scope>
    <source>
        <strain evidence="18 19">F7430</strain>
    </source>
</reference>
<evidence type="ECO:0000256" key="17">
    <source>
        <dbReference type="RuleBase" id="RU004278"/>
    </source>
</evidence>
<dbReference type="GO" id="GO:0015081">
    <property type="term" value="F:sodium ion transmembrane transporter activity"/>
    <property type="evidence" value="ECO:0007669"/>
    <property type="project" value="UniProtKB-UniRule"/>
</dbReference>
<dbReference type="GO" id="GO:0005886">
    <property type="term" value="C:plasma membrane"/>
    <property type="evidence" value="ECO:0007669"/>
    <property type="project" value="UniProtKB-SubCell"/>
</dbReference>
<dbReference type="EMBL" id="JACFXU010000013">
    <property type="protein sequence ID" value="MBA6411877.1"/>
    <property type="molecule type" value="Genomic_DNA"/>
</dbReference>
<dbReference type="GO" id="GO:0008948">
    <property type="term" value="F:oxaloacetate decarboxylase activity"/>
    <property type="evidence" value="ECO:0007669"/>
    <property type="project" value="UniProtKB-UniRule"/>
</dbReference>
<accession>A0A7W2YIB9</accession>
<evidence type="ECO:0000256" key="8">
    <source>
        <dbReference type="ARBA" id="ARBA00022692"/>
    </source>
</evidence>
<comment type="similarity">
    <text evidence="4 16 17">Belongs to the OadG family.</text>
</comment>
<dbReference type="RefSeq" id="WP_182168728.1">
    <property type="nucleotide sequence ID" value="NZ_JACFXU010000013.1"/>
</dbReference>
<evidence type="ECO:0000256" key="9">
    <source>
        <dbReference type="ARBA" id="ARBA00022967"/>
    </source>
</evidence>
<comment type="subunit">
    <text evidence="5 16">Heterotrimer of an alpha, a beta and a gamma subunit.</text>
</comment>
<keyword evidence="7 16" id="KW-1003">Cell membrane</keyword>
<evidence type="ECO:0000256" key="7">
    <source>
        <dbReference type="ARBA" id="ARBA00022475"/>
    </source>
</evidence>
<dbReference type="InterPro" id="IPR005899">
    <property type="entry name" value="Na_pump_deCOase"/>
</dbReference>
<evidence type="ECO:0000256" key="1">
    <source>
        <dbReference type="ARBA" id="ARBA00001959"/>
    </source>
</evidence>
<dbReference type="Proteomes" id="UP000539350">
    <property type="component" value="Unassembled WGS sequence"/>
</dbReference>
<evidence type="ECO:0000256" key="12">
    <source>
        <dbReference type="ARBA" id="ARBA00023065"/>
    </source>
</evidence>